<proteinExistence type="predicted"/>
<reference evidence="2 3" key="1">
    <citation type="submission" date="2018-10" db="EMBL/GenBank/DDBJ databases">
        <title>Genome Sequence of Cohnella sp.</title>
        <authorList>
            <person name="Srinivasan S."/>
            <person name="Kim M.K."/>
        </authorList>
    </citation>
    <scope>NUCLEOTIDE SEQUENCE [LARGE SCALE GENOMIC DNA]</scope>
    <source>
        <strain evidence="2 3">18JY8-7</strain>
    </source>
</reference>
<dbReference type="InterPro" id="IPR002109">
    <property type="entry name" value="Glutaredoxin"/>
</dbReference>
<protein>
    <submittedName>
        <fullName evidence="2">Glutaredoxin</fullName>
    </submittedName>
</protein>
<dbReference type="InterPro" id="IPR036249">
    <property type="entry name" value="Thioredoxin-like_sf"/>
</dbReference>
<organism evidence="2 3">
    <name type="scientific">Cohnella candidum</name>
    <dbReference type="NCBI Taxonomy" id="2674991"/>
    <lineage>
        <taxon>Bacteria</taxon>
        <taxon>Bacillati</taxon>
        <taxon>Bacillota</taxon>
        <taxon>Bacilli</taxon>
        <taxon>Bacillales</taxon>
        <taxon>Paenibacillaceae</taxon>
        <taxon>Cohnella</taxon>
    </lineage>
</organism>
<accession>A0A3G3K2Z4</accession>
<dbReference type="SUPFAM" id="SSF52833">
    <property type="entry name" value="Thioredoxin-like"/>
    <property type="match status" value="1"/>
</dbReference>
<dbReference type="EMBL" id="CP033433">
    <property type="protein sequence ID" value="AYQ74427.1"/>
    <property type="molecule type" value="Genomic_DNA"/>
</dbReference>
<dbReference type="PROSITE" id="PS51354">
    <property type="entry name" value="GLUTAREDOXIN_2"/>
    <property type="match status" value="1"/>
</dbReference>
<dbReference type="AlphaFoldDB" id="A0A3G3K2Z4"/>
<sequence length="74" mass="8271">MKLYTRTVCPKCMWIKSEIARSGLAVEIINIDHDEASRERLMEAGVMSVPVMEAGGEFIVDPTEMVKQLESLSV</sequence>
<dbReference type="Gene3D" id="3.40.30.10">
    <property type="entry name" value="Glutaredoxin"/>
    <property type="match status" value="1"/>
</dbReference>
<keyword evidence="3" id="KW-1185">Reference proteome</keyword>
<evidence type="ECO:0000259" key="1">
    <source>
        <dbReference type="Pfam" id="PF00462"/>
    </source>
</evidence>
<dbReference type="Proteomes" id="UP000269097">
    <property type="component" value="Chromosome"/>
</dbReference>
<dbReference type="KEGG" id="coh:EAV92_18740"/>
<feature type="domain" description="Glutaredoxin" evidence="1">
    <location>
        <begin position="2"/>
        <end position="59"/>
    </location>
</feature>
<dbReference type="Pfam" id="PF00462">
    <property type="entry name" value="Glutaredoxin"/>
    <property type="match status" value="1"/>
</dbReference>
<dbReference type="RefSeq" id="WP_123042508.1">
    <property type="nucleotide sequence ID" value="NZ_CP033433.1"/>
</dbReference>
<evidence type="ECO:0000313" key="3">
    <source>
        <dbReference type="Proteomes" id="UP000269097"/>
    </source>
</evidence>
<evidence type="ECO:0000313" key="2">
    <source>
        <dbReference type="EMBL" id="AYQ74427.1"/>
    </source>
</evidence>
<gene>
    <name evidence="2" type="ORF">EAV92_18740</name>
</gene>
<name>A0A3G3K2Z4_9BACL</name>